<keyword evidence="4" id="KW-0597">Phosphoprotein</keyword>
<dbReference type="GO" id="GO:0031508">
    <property type="term" value="P:pericentric heterochromatin formation"/>
    <property type="evidence" value="ECO:0007669"/>
    <property type="project" value="TreeGrafter"/>
</dbReference>
<dbReference type="PANTHER" id="PTHR47161:SF1">
    <property type="entry name" value="LYMPHOID-SPECIFIC HELICASE"/>
    <property type="match status" value="1"/>
</dbReference>
<organism evidence="21 22">
    <name type="scientific">Parthenolecanium corni</name>
    <dbReference type="NCBI Taxonomy" id="536013"/>
    <lineage>
        <taxon>Eukaryota</taxon>
        <taxon>Metazoa</taxon>
        <taxon>Ecdysozoa</taxon>
        <taxon>Arthropoda</taxon>
        <taxon>Hexapoda</taxon>
        <taxon>Insecta</taxon>
        <taxon>Pterygota</taxon>
        <taxon>Neoptera</taxon>
        <taxon>Paraneoptera</taxon>
        <taxon>Hemiptera</taxon>
        <taxon>Sternorrhyncha</taxon>
        <taxon>Coccoidea</taxon>
        <taxon>Coccidae</taxon>
        <taxon>Parthenolecanium</taxon>
    </lineage>
</organism>
<dbReference type="GO" id="GO:0004386">
    <property type="term" value="F:helicase activity"/>
    <property type="evidence" value="ECO:0007669"/>
    <property type="project" value="UniProtKB-KW"/>
</dbReference>
<evidence type="ECO:0000259" key="19">
    <source>
        <dbReference type="PROSITE" id="PS51192"/>
    </source>
</evidence>
<keyword evidence="8" id="KW-0378">Hydrolase</keyword>
<dbReference type="GO" id="GO:0006346">
    <property type="term" value="P:DNA methylation-dependent constitutive heterochromatin formation"/>
    <property type="evidence" value="ECO:0007669"/>
    <property type="project" value="TreeGrafter"/>
</dbReference>
<dbReference type="FunFam" id="3.40.50.300:FF:000577">
    <property type="entry name" value="lymphoid-specific helicase isoform X1"/>
    <property type="match status" value="1"/>
</dbReference>
<keyword evidence="3" id="KW-0217">Developmental protein</keyword>
<dbReference type="AlphaFoldDB" id="A0AAN9TR38"/>
<evidence type="ECO:0000256" key="11">
    <source>
        <dbReference type="ARBA" id="ARBA00023015"/>
    </source>
</evidence>
<keyword evidence="14" id="KW-0539">Nucleus</keyword>
<keyword evidence="10" id="KW-0067">ATP-binding</keyword>
<keyword evidence="13" id="KW-0804">Transcription</keyword>
<dbReference type="GO" id="GO:0051301">
    <property type="term" value="P:cell division"/>
    <property type="evidence" value="ECO:0007669"/>
    <property type="project" value="UniProtKB-KW"/>
</dbReference>
<evidence type="ECO:0000256" key="10">
    <source>
        <dbReference type="ARBA" id="ARBA00022840"/>
    </source>
</evidence>
<evidence type="ECO:0000256" key="9">
    <source>
        <dbReference type="ARBA" id="ARBA00022806"/>
    </source>
</evidence>
<keyword evidence="7" id="KW-0498">Mitosis</keyword>
<dbReference type="GO" id="GO:0044027">
    <property type="term" value="P:negative regulation of gene expression via chromosomal CpG island methylation"/>
    <property type="evidence" value="ECO:0007669"/>
    <property type="project" value="TreeGrafter"/>
</dbReference>
<dbReference type="InterPro" id="IPR049730">
    <property type="entry name" value="SNF2/RAD54-like_C"/>
</dbReference>
<dbReference type="CDD" id="cd18793">
    <property type="entry name" value="SF2_C_SNF"/>
    <property type="match status" value="1"/>
</dbReference>
<dbReference type="InterPro" id="IPR001650">
    <property type="entry name" value="Helicase_C-like"/>
</dbReference>
<keyword evidence="9" id="KW-0347">Helicase</keyword>
<dbReference type="PROSITE" id="PS51192">
    <property type="entry name" value="HELICASE_ATP_BIND_1"/>
    <property type="match status" value="1"/>
</dbReference>
<evidence type="ECO:0000256" key="14">
    <source>
        <dbReference type="ARBA" id="ARBA00023242"/>
    </source>
</evidence>
<name>A0AAN9TR38_9HEMI</name>
<evidence type="ECO:0000313" key="22">
    <source>
        <dbReference type="Proteomes" id="UP001367676"/>
    </source>
</evidence>
<dbReference type="SUPFAM" id="SSF52540">
    <property type="entry name" value="P-loop containing nucleoside triphosphate hydrolases"/>
    <property type="match status" value="2"/>
</dbReference>
<dbReference type="InterPro" id="IPR038718">
    <property type="entry name" value="SNF2-like_sf"/>
</dbReference>
<dbReference type="GO" id="GO:0005524">
    <property type="term" value="F:ATP binding"/>
    <property type="evidence" value="ECO:0007669"/>
    <property type="project" value="UniProtKB-KW"/>
</dbReference>
<evidence type="ECO:0000256" key="2">
    <source>
        <dbReference type="ARBA" id="ARBA00007025"/>
    </source>
</evidence>
<evidence type="ECO:0000256" key="3">
    <source>
        <dbReference type="ARBA" id="ARBA00022473"/>
    </source>
</evidence>
<feature type="region of interest" description="Disordered" evidence="18">
    <location>
        <begin position="850"/>
        <end position="880"/>
    </location>
</feature>
<protein>
    <recommendedName>
        <fullName evidence="17">Proliferation-associated SNF2-like protein</fullName>
    </recommendedName>
</protein>
<feature type="region of interest" description="Disordered" evidence="18">
    <location>
        <begin position="73"/>
        <end position="127"/>
    </location>
</feature>
<dbReference type="Pfam" id="PF00271">
    <property type="entry name" value="Helicase_C"/>
    <property type="match status" value="1"/>
</dbReference>
<dbReference type="GO" id="GO:0005634">
    <property type="term" value="C:nucleus"/>
    <property type="evidence" value="ECO:0007669"/>
    <property type="project" value="UniProtKB-SubCell"/>
</dbReference>
<evidence type="ECO:0000256" key="16">
    <source>
        <dbReference type="ARBA" id="ARBA00053349"/>
    </source>
</evidence>
<evidence type="ECO:0000256" key="6">
    <source>
        <dbReference type="ARBA" id="ARBA00022741"/>
    </source>
</evidence>
<dbReference type="InterPro" id="IPR000330">
    <property type="entry name" value="SNF2_N"/>
</dbReference>
<dbReference type="SMART" id="SM00490">
    <property type="entry name" value="HELICc"/>
    <property type="match status" value="1"/>
</dbReference>
<feature type="compositionally biased region" description="Polar residues" evidence="18">
    <location>
        <begin position="9"/>
        <end position="32"/>
    </location>
</feature>
<dbReference type="GO" id="GO:0003682">
    <property type="term" value="F:chromatin binding"/>
    <property type="evidence" value="ECO:0007669"/>
    <property type="project" value="TreeGrafter"/>
</dbReference>
<evidence type="ECO:0000259" key="20">
    <source>
        <dbReference type="PROSITE" id="PS51194"/>
    </source>
</evidence>
<dbReference type="PROSITE" id="PS51194">
    <property type="entry name" value="HELICASE_CTER"/>
    <property type="match status" value="1"/>
</dbReference>
<dbReference type="Pfam" id="PF00176">
    <property type="entry name" value="SNF2-rel_dom"/>
    <property type="match status" value="1"/>
</dbReference>
<accession>A0AAN9TR38</accession>
<feature type="region of interest" description="Disordered" evidence="18">
    <location>
        <begin position="1"/>
        <end position="60"/>
    </location>
</feature>
<sequence>MATNVDAPNLNTESNVPDFESNPNDTTISCAHSSVDHNLPAELKSDDSAEPTVNDENDKALLDDGMANVELVPETDTRTSAQTFSDEIDQSNDANPVKASAFSRTLDVDDENSSNSEDASVNNQSNFDALGLPKELIEEERKMALETEKEFSKFSQARTNIDEAEKERRYKTLMTLLGKSNQYASYMSEKLLREKHNLEAAVEDNEEPTKVLQNATNKRKSSKSSAPPAKKMKLDSDAGEKFDTNTHYRNDSGLVVSKRQPRLLTGGVMRNYQLDGLEWLVTLYKNAVNGILADEMGLGKTIQVISLICHLREKNIYGPHLIIAPLSTLPNWIFEFANFAPNVPVVLFHGKEEKRLEIRDKFIKTLRSNKWEVPVVITSYEMPLREKKFLSLVKWCYTIVDEGHRLKNHNSLLSIELRNYRTESRLLLTGTPLQNNITELWSLLNYLIPDIFDNLPMFQMLFDFSDLGDTERHDALIQKEKQEQIISKMHQILEPFLLRRLKSDVNIHLPRKKEILVYAPLSPEQESLYKATLDRTILAESGHVEEVDTSTKRRCRQKQISYSEEWKINKDADYAPILHDLQKAHQRQPVVHDGIEYVYNIKLLHPLMMCRKIVNHPYLVKTPVYPGTRDIIIDEKMIAQSGKLLVLDALLPRLKADGHKVLLFSTFTLMLDMIEDYVVMRGYKYVRLDGNRKIEDRLESIKQFNSDPETFIFLISTRAGGLGINLTAADTVIIYNSDWNPQVDLQAQDRCHRIGQTRPVVVYRLVTAGTIDERIVNCATVKRRLEKLVVKKGKFKQQMRTKDEEITVDELHELLKSTDYKQVIHPNGLVLSDEQIEQLLDRSDLLDEPEEAASSKIASKTTATTTPAAKLPKVECENVS</sequence>
<evidence type="ECO:0000256" key="17">
    <source>
        <dbReference type="ARBA" id="ARBA00081399"/>
    </source>
</evidence>
<feature type="compositionally biased region" description="Low complexity" evidence="18">
    <location>
        <begin position="852"/>
        <end position="871"/>
    </location>
</feature>
<evidence type="ECO:0000256" key="4">
    <source>
        <dbReference type="ARBA" id="ARBA00022553"/>
    </source>
</evidence>
<comment type="function">
    <text evidence="16">Plays an essential role in normal development and survival. Involved in regulation of the expansion or survival of lymphoid cells. Required for de novo or maintenance DNA methylation. May control silencing of the imprinted CDKN1C gene through DNA methylation. May play a role in formation and organization of heterochromatin, implying a functional role in the regulation of transcription and mitosis.</text>
</comment>
<dbReference type="SMART" id="SM00487">
    <property type="entry name" value="DEXDc"/>
    <property type="match status" value="1"/>
</dbReference>
<keyword evidence="15" id="KW-0131">Cell cycle</keyword>
<evidence type="ECO:0000256" key="15">
    <source>
        <dbReference type="ARBA" id="ARBA00023306"/>
    </source>
</evidence>
<comment type="similarity">
    <text evidence="2">Belongs to the SNF2/RAD54 helicase family.</text>
</comment>
<keyword evidence="5" id="KW-0132">Cell division</keyword>
<evidence type="ECO:0000256" key="5">
    <source>
        <dbReference type="ARBA" id="ARBA00022618"/>
    </source>
</evidence>
<dbReference type="InterPro" id="IPR027417">
    <property type="entry name" value="P-loop_NTPase"/>
</dbReference>
<dbReference type="Proteomes" id="UP001367676">
    <property type="component" value="Unassembled WGS sequence"/>
</dbReference>
<comment type="caution">
    <text evidence="21">The sequence shown here is derived from an EMBL/GenBank/DDBJ whole genome shotgun (WGS) entry which is preliminary data.</text>
</comment>
<evidence type="ECO:0000256" key="18">
    <source>
        <dbReference type="SAM" id="MobiDB-lite"/>
    </source>
</evidence>
<evidence type="ECO:0000256" key="7">
    <source>
        <dbReference type="ARBA" id="ARBA00022776"/>
    </source>
</evidence>
<feature type="region of interest" description="Disordered" evidence="18">
    <location>
        <begin position="202"/>
        <end position="245"/>
    </location>
</feature>
<dbReference type="GO" id="GO:0016787">
    <property type="term" value="F:hydrolase activity"/>
    <property type="evidence" value="ECO:0007669"/>
    <property type="project" value="UniProtKB-KW"/>
</dbReference>
<keyword evidence="6" id="KW-0547">Nucleotide-binding</keyword>
<comment type="subcellular location">
    <subcellularLocation>
        <location evidence="1">Nucleus</location>
    </subcellularLocation>
</comment>
<feature type="domain" description="Helicase ATP-binding" evidence="19">
    <location>
        <begin position="281"/>
        <end position="450"/>
    </location>
</feature>
<reference evidence="21 22" key="1">
    <citation type="submission" date="2024-03" db="EMBL/GenBank/DDBJ databases">
        <title>Adaptation during the transition from Ophiocordyceps entomopathogen to insect associate is accompanied by gene loss and intensified selection.</title>
        <authorList>
            <person name="Ward C.M."/>
            <person name="Onetto C.A."/>
            <person name="Borneman A.R."/>
        </authorList>
    </citation>
    <scope>NUCLEOTIDE SEQUENCE [LARGE SCALE GENOMIC DNA]</scope>
    <source>
        <strain evidence="21">AWRI1</strain>
        <tissue evidence="21">Single Adult Female</tissue>
    </source>
</reference>
<dbReference type="Gene3D" id="3.40.50.10810">
    <property type="entry name" value="Tandem AAA-ATPase domain"/>
    <property type="match status" value="1"/>
</dbReference>
<dbReference type="FunFam" id="3.40.50.10810:FF:000015">
    <property type="entry name" value="lymphoid-specific helicase isoform X1"/>
    <property type="match status" value="1"/>
</dbReference>
<gene>
    <name evidence="21" type="ORF">V9T40_003351</name>
</gene>
<keyword evidence="22" id="KW-1185">Reference proteome</keyword>
<proteinExistence type="inferred from homology"/>
<dbReference type="InterPro" id="IPR014001">
    <property type="entry name" value="Helicase_ATP-bd"/>
</dbReference>
<evidence type="ECO:0000256" key="13">
    <source>
        <dbReference type="ARBA" id="ARBA00023163"/>
    </source>
</evidence>
<keyword evidence="11" id="KW-0805">Transcription regulation</keyword>
<evidence type="ECO:0000256" key="12">
    <source>
        <dbReference type="ARBA" id="ARBA00023054"/>
    </source>
</evidence>
<feature type="compositionally biased region" description="Low complexity" evidence="18">
    <location>
        <begin position="113"/>
        <end position="123"/>
    </location>
</feature>
<feature type="compositionally biased region" description="Basic and acidic residues" evidence="18">
    <location>
        <begin position="232"/>
        <end position="245"/>
    </location>
</feature>
<evidence type="ECO:0000256" key="1">
    <source>
        <dbReference type="ARBA" id="ARBA00004123"/>
    </source>
</evidence>
<dbReference type="EMBL" id="JBBCAQ010000006">
    <property type="protein sequence ID" value="KAK7603352.1"/>
    <property type="molecule type" value="Genomic_DNA"/>
</dbReference>
<evidence type="ECO:0000256" key="8">
    <source>
        <dbReference type="ARBA" id="ARBA00022801"/>
    </source>
</evidence>
<feature type="domain" description="Helicase C-terminal" evidence="20">
    <location>
        <begin position="646"/>
        <end position="815"/>
    </location>
</feature>
<keyword evidence="12" id="KW-0175">Coiled coil</keyword>
<evidence type="ECO:0000313" key="21">
    <source>
        <dbReference type="EMBL" id="KAK7603352.1"/>
    </source>
</evidence>
<dbReference type="GO" id="GO:0005721">
    <property type="term" value="C:pericentric heterochromatin"/>
    <property type="evidence" value="ECO:0007669"/>
    <property type="project" value="TreeGrafter"/>
</dbReference>
<dbReference type="PANTHER" id="PTHR47161">
    <property type="entry name" value="LYMPHOID-SPECIFIC HELICASE"/>
    <property type="match status" value="1"/>
</dbReference>
<dbReference type="Gene3D" id="3.40.50.300">
    <property type="entry name" value="P-loop containing nucleotide triphosphate hydrolases"/>
    <property type="match status" value="1"/>
</dbReference>